<comment type="caution">
    <text evidence="10">The sequence shown here is derived from an EMBL/GenBank/DDBJ whole genome shotgun (WGS) entry which is preliminary data.</text>
</comment>
<keyword evidence="7 8" id="KW-0472">Membrane</keyword>
<evidence type="ECO:0000313" key="10">
    <source>
        <dbReference type="EMBL" id="TFZ01569.1"/>
    </source>
</evidence>
<dbReference type="GO" id="GO:0005886">
    <property type="term" value="C:plasma membrane"/>
    <property type="evidence" value="ECO:0007669"/>
    <property type="project" value="UniProtKB-SubCell"/>
</dbReference>
<dbReference type="AlphaFoldDB" id="A0A4Z0BUB4"/>
<reference evidence="10 11" key="1">
    <citation type="submission" date="2019-03" db="EMBL/GenBank/DDBJ databases">
        <title>Ramlibacter rhizophilus CCTCC AB2015357, whole genome shotgun sequence.</title>
        <authorList>
            <person name="Zhang X."/>
            <person name="Feng G."/>
            <person name="Zhu H."/>
        </authorList>
    </citation>
    <scope>NUCLEOTIDE SEQUENCE [LARGE SCALE GENOMIC DNA]</scope>
    <source>
        <strain evidence="10 11">CCTCC AB2015357</strain>
    </source>
</reference>
<evidence type="ECO:0000259" key="9">
    <source>
        <dbReference type="Pfam" id="PF00482"/>
    </source>
</evidence>
<dbReference type="Gene3D" id="1.20.81.30">
    <property type="entry name" value="Type II secretion system (T2SS), domain F"/>
    <property type="match status" value="2"/>
</dbReference>
<dbReference type="OrthoDB" id="9805682at2"/>
<organism evidence="10 11">
    <name type="scientific">Ramlibacter rhizophilus</name>
    <dbReference type="NCBI Taxonomy" id="1781167"/>
    <lineage>
        <taxon>Bacteria</taxon>
        <taxon>Pseudomonadati</taxon>
        <taxon>Pseudomonadota</taxon>
        <taxon>Betaproteobacteria</taxon>
        <taxon>Burkholderiales</taxon>
        <taxon>Comamonadaceae</taxon>
        <taxon>Ramlibacter</taxon>
    </lineage>
</organism>
<dbReference type="PRINTS" id="PR00812">
    <property type="entry name" value="BCTERIALGSPF"/>
</dbReference>
<sequence>MATATASKVTEFVFEWEGKDRNGKAVRGESRAGGENQVQAFLRRQGVTPTKIRKRRMRRGQRIRPKDIAVFTRQLATMMKAGVPLLQAFDIVGRGNPNGSVTRMLAEIRGDVETGTSLSAAFRKFPNHFNSLYCNLVEAGEAAGILESLLDRLAVYMEKTEAVKSKIKTALMYPIAVVAVAFIVVSVIMIFVIPAFKEVFTSFGADLPAPTLFVIGLSEFFVAYWWAIFGGIGGGLYFFMESWKRSEKVQHFMDRVMLRLPIFGDLVYKSTVARWTRTLSTMFAAGVPLVEALDSVGGASGNSVYEKATERIQQEVSTGTSLTTAMTGAGVFPSMVLQMSAIGEESGSLDHMLSKAADFYEAEVDDMVGGLSSLMEPIIIVFLGTIIGGIVVSMYLPIFKLGAVV</sequence>
<keyword evidence="6 8" id="KW-1133">Transmembrane helix</keyword>
<dbReference type="EMBL" id="SMLL01000003">
    <property type="protein sequence ID" value="TFZ01569.1"/>
    <property type="molecule type" value="Genomic_DNA"/>
</dbReference>
<comment type="similarity">
    <text evidence="2">Belongs to the GSP F family.</text>
</comment>
<accession>A0A4Z0BUB4</accession>
<feature type="transmembrane region" description="Helical" evidence="8">
    <location>
        <begin position="213"/>
        <end position="239"/>
    </location>
</feature>
<gene>
    <name evidence="10" type="ORF">EZ242_09370</name>
</gene>
<evidence type="ECO:0000256" key="7">
    <source>
        <dbReference type="ARBA" id="ARBA00023136"/>
    </source>
</evidence>
<dbReference type="FunFam" id="1.20.81.30:FF:000001">
    <property type="entry name" value="Type II secretion system protein F"/>
    <property type="match status" value="2"/>
</dbReference>
<dbReference type="RefSeq" id="WP_135284868.1">
    <property type="nucleotide sequence ID" value="NZ_SMLL01000003.1"/>
</dbReference>
<name>A0A4Z0BUB4_9BURK</name>
<dbReference type="PANTHER" id="PTHR30012:SF7">
    <property type="entry name" value="PROTEIN TRANSPORT PROTEIN HOFC HOMOLOG"/>
    <property type="match status" value="1"/>
</dbReference>
<evidence type="ECO:0000313" key="11">
    <source>
        <dbReference type="Proteomes" id="UP000297564"/>
    </source>
</evidence>
<feature type="domain" description="Type II secretion system protein GspF" evidence="9">
    <location>
        <begin position="71"/>
        <end position="194"/>
    </location>
</feature>
<feature type="transmembrane region" description="Helical" evidence="8">
    <location>
        <begin position="377"/>
        <end position="398"/>
    </location>
</feature>
<evidence type="ECO:0000256" key="2">
    <source>
        <dbReference type="ARBA" id="ARBA00005745"/>
    </source>
</evidence>
<evidence type="ECO:0000256" key="4">
    <source>
        <dbReference type="ARBA" id="ARBA00022519"/>
    </source>
</evidence>
<evidence type="ECO:0000256" key="8">
    <source>
        <dbReference type="SAM" id="Phobius"/>
    </source>
</evidence>
<evidence type="ECO:0000256" key="1">
    <source>
        <dbReference type="ARBA" id="ARBA00004429"/>
    </source>
</evidence>
<evidence type="ECO:0000256" key="5">
    <source>
        <dbReference type="ARBA" id="ARBA00022692"/>
    </source>
</evidence>
<feature type="transmembrane region" description="Helical" evidence="8">
    <location>
        <begin position="171"/>
        <end position="193"/>
    </location>
</feature>
<dbReference type="InterPro" id="IPR042094">
    <property type="entry name" value="T2SS_GspF_sf"/>
</dbReference>
<keyword evidence="4" id="KW-0997">Cell inner membrane</keyword>
<dbReference type="InterPro" id="IPR003004">
    <property type="entry name" value="GspF/PilC"/>
</dbReference>
<evidence type="ECO:0000256" key="6">
    <source>
        <dbReference type="ARBA" id="ARBA00022989"/>
    </source>
</evidence>
<dbReference type="InterPro" id="IPR018076">
    <property type="entry name" value="T2SS_GspF_dom"/>
</dbReference>
<proteinExistence type="inferred from homology"/>
<evidence type="ECO:0000256" key="3">
    <source>
        <dbReference type="ARBA" id="ARBA00022475"/>
    </source>
</evidence>
<dbReference type="Pfam" id="PF00482">
    <property type="entry name" value="T2SSF"/>
    <property type="match status" value="2"/>
</dbReference>
<keyword evidence="5 8" id="KW-0812">Transmembrane</keyword>
<feature type="domain" description="Type II secretion system protein GspF" evidence="9">
    <location>
        <begin position="275"/>
        <end position="397"/>
    </location>
</feature>
<dbReference type="Proteomes" id="UP000297564">
    <property type="component" value="Unassembled WGS sequence"/>
</dbReference>
<comment type="subcellular location">
    <subcellularLocation>
        <location evidence="1">Cell inner membrane</location>
        <topology evidence="1">Multi-pass membrane protein</topology>
    </subcellularLocation>
</comment>
<protein>
    <submittedName>
        <fullName evidence="10">Type II secretion system F family protein</fullName>
    </submittedName>
</protein>
<dbReference type="GO" id="GO:0015628">
    <property type="term" value="P:protein secretion by the type II secretion system"/>
    <property type="evidence" value="ECO:0007669"/>
    <property type="project" value="TreeGrafter"/>
</dbReference>
<dbReference type="PANTHER" id="PTHR30012">
    <property type="entry name" value="GENERAL SECRETION PATHWAY PROTEIN"/>
    <property type="match status" value="1"/>
</dbReference>
<keyword evidence="3" id="KW-1003">Cell membrane</keyword>
<keyword evidence="11" id="KW-1185">Reference proteome</keyword>